<dbReference type="SUPFAM" id="SSF64356">
    <property type="entry name" value="SNARE-like"/>
    <property type="match status" value="1"/>
</dbReference>
<evidence type="ECO:0000256" key="12">
    <source>
        <dbReference type="ARBA" id="ARBA00029632"/>
    </source>
</evidence>
<dbReference type="InterPro" id="IPR011106">
    <property type="entry name" value="MANSC_N"/>
</dbReference>
<dbReference type="CDD" id="cd00112">
    <property type="entry name" value="LDLa"/>
    <property type="match status" value="1"/>
</dbReference>
<feature type="transmembrane region" description="Helical" evidence="21">
    <location>
        <begin position="706"/>
        <end position="728"/>
    </location>
</feature>
<evidence type="ECO:0000256" key="2">
    <source>
        <dbReference type="ARBA" id="ARBA00004479"/>
    </source>
</evidence>
<keyword evidence="6" id="KW-0732">Signal</keyword>
<feature type="compositionally biased region" description="Low complexity" evidence="20">
    <location>
        <begin position="519"/>
        <end position="529"/>
    </location>
</feature>
<evidence type="ECO:0000256" key="6">
    <source>
        <dbReference type="ARBA" id="ARBA00022729"/>
    </source>
</evidence>
<evidence type="ECO:0000313" key="23">
    <source>
        <dbReference type="EMBL" id="KAH9422111.1"/>
    </source>
</evidence>
<dbReference type="PANTHER" id="PTHR46876:SF1">
    <property type="entry name" value="LOW-DENSITY LIPOPROTEIN RECEPTOR-RELATED PROTEIN 11"/>
    <property type="match status" value="1"/>
</dbReference>
<evidence type="ECO:0000313" key="24">
    <source>
        <dbReference type="Proteomes" id="UP000887458"/>
    </source>
</evidence>
<evidence type="ECO:0000256" key="1">
    <source>
        <dbReference type="ARBA" id="ARBA00004308"/>
    </source>
</evidence>
<gene>
    <name evidence="23" type="primary">AP2S1</name>
    <name evidence="23" type="ORF">DERP_002404</name>
</gene>
<evidence type="ECO:0000259" key="22">
    <source>
        <dbReference type="PROSITE" id="PS50986"/>
    </source>
</evidence>
<dbReference type="EMBL" id="NJHN03000037">
    <property type="protein sequence ID" value="KAH9422111.1"/>
    <property type="molecule type" value="Genomic_DNA"/>
</dbReference>
<dbReference type="InterPro" id="IPR011012">
    <property type="entry name" value="Longin-like_dom_sf"/>
</dbReference>
<evidence type="ECO:0000256" key="16">
    <source>
        <dbReference type="ARBA" id="ARBA00032679"/>
    </source>
</evidence>
<reference evidence="23 24" key="2">
    <citation type="journal article" date="2022" name="Mol. Biol. Evol.">
        <title>Comparative Genomics Reveals Insights into the Divergent Evolution of Astigmatic Mites and Household Pest Adaptations.</title>
        <authorList>
            <person name="Xiong Q."/>
            <person name="Wan A.T."/>
            <person name="Liu X."/>
            <person name="Fung C.S."/>
            <person name="Xiao X."/>
            <person name="Malainual N."/>
            <person name="Hou J."/>
            <person name="Wang L."/>
            <person name="Wang M."/>
            <person name="Yang K.Y."/>
            <person name="Cui Y."/>
            <person name="Leung E.L."/>
            <person name="Nong W."/>
            <person name="Shin S.K."/>
            <person name="Au S.W."/>
            <person name="Jeong K.Y."/>
            <person name="Chew F.T."/>
            <person name="Hui J.H."/>
            <person name="Leung T.F."/>
            <person name="Tungtrongchitr A."/>
            <person name="Zhong N."/>
            <person name="Liu Z."/>
            <person name="Tsui S.K."/>
        </authorList>
    </citation>
    <scope>NUCLEOTIDE SEQUENCE [LARGE SCALE GENOMIC DNA]</scope>
    <source>
        <strain evidence="23">Derp</strain>
    </source>
</reference>
<feature type="region of interest" description="Disordered" evidence="20">
    <location>
        <begin position="509"/>
        <end position="529"/>
    </location>
</feature>
<accession>A0ABQ8JIE7</accession>
<dbReference type="SMART" id="SM00192">
    <property type="entry name" value="LDLa"/>
    <property type="match status" value="1"/>
</dbReference>
<dbReference type="PROSITE" id="PS00989">
    <property type="entry name" value="CLAT_ADAPTOR_S"/>
    <property type="match status" value="1"/>
</dbReference>
<dbReference type="InterPro" id="IPR027156">
    <property type="entry name" value="APS2"/>
</dbReference>
<evidence type="ECO:0000256" key="14">
    <source>
        <dbReference type="ARBA" id="ARBA00031686"/>
    </source>
</evidence>
<feature type="domain" description="MANSC" evidence="22">
    <location>
        <begin position="185"/>
        <end position="262"/>
    </location>
</feature>
<dbReference type="CDD" id="cd14833">
    <property type="entry name" value="AP2_sigma"/>
    <property type="match status" value="1"/>
</dbReference>
<proteinExistence type="inferred from homology"/>
<dbReference type="Gene3D" id="3.30.450.60">
    <property type="match status" value="1"/>
</dbReference>
<dbReference type="InterPro" id="IPR013980">
    <property type="entry name" value="MANSC_dom"/>
</dbReference>
<sequence length="755" mass="87216">MIRFILIQNRAGKTRLAKWYMNFDDDEKQKLIEEVHAVVTVRDAKHTNFVEFRNFKIVYRRYAGLYFCICVDVSDNNLVYLEAIHNFVEVLNEYFHNVCELDLVFNFYKVYSVVDEMFLAGEIRETSQTKVLKQLLIPSIYGIDEKNILSNHNESLTRNSKSVDHSSSSSTTSKGSEYFYKNFRINKNSIIKTHDSRSLGAKYLNETELSSNDECLSWCWNTTNCNLAVFEEKTRGSCYLFDCGSLQDFKCRFASHAFYTSSILQTNRNSFLLNEWKSQTSQENELVGLKEKPQHIINDGGIVTSQTIDSIKLDTTTASIAKVSKCRHYQFECRNNSECIAIYNVCDGIAQCSDGSDESIELECHKSRLNNNQQHIIDNNIVHTMSNDPVSLQNTIDNNNNNNGSHIQTNPIQNRGILPSNYILSSSSSSFHNPNIQNSKSVPYSNINFNYPKSINDKQQQQQVLDENSLPSPRNHIQGDYNEYNSNNNNNIWGPNWNQYSLPEKQLEKSLSSSINDDQQQQQQQQLQQLQSNVKVEPIYWPSFKYQQNIPQENFLQSHHYHQHRMIFRTKLDYAQQLQQPKSSSSILLQQQQPFSPYRIANTQKQLLQQQQQQHSLSNEFKNNLPLSIGNKFNDTLKINDNVKQQSNDKIDIPKTNLKYSNIMSNEKMSIKNHQPSTNNIIAISYMHDRQASQQQQQNGRETNSAVIALTLGLLITCILIVIVGCRMKTFKKRIARRGRSLAHDSDYLINGMYL</sequence>
<evidence type="ECO:0000256" key="9">
    <source>
        <dbReference type="ARBA" id="ARBA00023136"/>
    </source>
</evidence>
<evidence type="ECO:0000256" key="17">
    <source>
        <dbReference type="ARBA" id="ARBA00033221"/>
    </source>
</evidence>
<dbReference type="Proteomes" id="UP000887458">
    <property type="component" value="Unassembled WGS sequence"/>
</dbReference>
<comment type="similarity">
    <text evidence="3">Belongs to the adaptor complexes small subunit family.</text>
</comment>
<comment type="caution">
    <text evidence="23">The sequence shown here is derived from an EMBL/GenBank/DDBJ whole genome shotgun (WGS) entry which is preliminary data.</text>
</comment>
<keyword evidence="9 21" id="KW-0472">Membrane</keyword>
<dbReference type="SMART" id="SM00765">
    <property type="entry name" value="MANEC"/>
    <property type="match status" value="1"/>
</dbReference>
<dbReference type="InterPro" id="IPR036055">
    <property type="entry name" value="LDL_receptor-like_sf"/>
</dbReference>
<dbReference type="Pfam" id="PF00057">
    <property type="entry name" value="Ldl_recept_a"/>
    <property type="match status" value="1"/>
</dbReference>
<keyword evidence="5 21" id="KW-0812">Transmembrane</keyword>
<name>A0ABQ8JIE7_DERPT</name>
<evidence type="ECO:0000256" key="10">
    <source>
        <dbReference type="ARBA" id="ARBA00023157"/>
    </source>
</evidence>
<comment type="subunit">
    <text evidence="18">Adaptor protein complex 2 (AP-2) is a heterotetramer composed of two large adaptins (alpha-type subunit AP2A1 or AP2A2 and beta-type subunit AP2B1), a medium adaptin (mu-type subunit AP2M1) and a small adaptin (sigma-type subunit AP2S1). Interacts with CCDC32; the interaction is direct and mediates association of CCDC32 with adaptor protein complex 2 (AP-2).</text>
</comment>
<dbReference type="SUPFAM" id="SSF57424">
    <property type="entry name" value="LDL receptor-like module"/>
    <property type="match status" value="1"/>
</dbReference>
<comment type="caution">
    <text evidence="19">Lacks conserved residue(s) required for the propagation of feature annotation.</text>
</comment>
<dbReference type="Pfam" id="PF07502">
    <property type="entry name" value="MANEC"/>
    <property type="match status" value="1"/>
</dbReference>
<feature type="region of interest" description="Disordered" evidence="20">
    <location>
        <begin position="458"/>
        <end position="487"/>
    </location>
</feature>
<evidence type="ECO:0000256" key="11">
    <source>
        <dbReference type="ARBA" id="ARBA00023180"/>
    </source>
</evidence>
<dbReference type="InterPro" id="IPR000804">
    <property type="entry name" value="Clathrin_sm-chain_CS"/>
</dbReference>
<dbReference type="InterPro" id="IPR002172">
    <property type="entry name" value="LDrepeatLR_classA_rpt"/>
</dbReference>
<evidence type="ECO:0000256" key="5">
    <source>
        <dbReference type="ARBA" id="ARBA00022692"/>
    </source>
</evidence>
<feature type="compositionally biased region" description="Polar residues" evidence="20">
    <location>
        <begin position="509"/>
        <end position="518"/>
    </location>
</feature>
<dbReference type="InterPro" id="IPR023415">
    <property type="entry name" value="LDLR_class-A_CS"/>
</dbReference>
<dbReference type="PANTHER" id="PTHR46876">
    <property type="entry name" value="LOW-DENSITY LIPOPROTEIN RECEPTOR-RELATED PROTEIN 11"/>
    <property type="match status" value="1"/>
</dbReference>
<dbReference type="PROSITE" id="PS50068">
    <property type="entry name" value="LDLRA_2"/>
    <property type="match status" value="1"/>
</dbReference>
<keyword evidence="11" id="KW-0325">Glycoprotein</keyword>
<keyword evidence="7" id="KW-0653">Protein transport</keyword>
<evidence type="ECO:0000256" key="20">
    <source>
        <dbReference type="SAM" id="MobiDB-lite"/>
    </source>
</evidence>
<reference evidence="23 24" key="1">
    <citation type="journal article" date="2018" name="J. Allergy Clin. Immunol.">
        <title>High-quality assembly of Dermatophagoides pteronyssinus genome and transcriptome reveals a wide range of novel allergens.</title>
        <authorList>
            <person name="Liu X.Y."/>
            <person name="Yang K.Y."/>
            <person name="Wang M.Q."/>
            <person name="Kwok J.S."/>
            <person name="Zeng X."/>
            <person name="Yang Z."/>
            <person name="Xiao X.J."/>
            <person name="Lau C.P."/>
            <person name="Li Y."/>
            <person name="Huang Z.M."/>
            <person name="Ba J.G."/>
            <person name="Yim A.K."/>
            <person name="Ouyang C.Y."/>
            <person name="Ngai S.M."/>
            <person name="Chan T.F."/>
            <person name="Leung E.L."/>
            <person name="Liu L."/>
            <person name="Liu Z.G."/>
            <person name="Tsui S.K."/>
        </authorList>
    </citation>
    <scope>NUCLEOTIDE SEQUENCE [LARGE SCALE GENOMIC DNA]</scope>
    <source>
        <strain evidence="23">Derp</strain>
    </source>
</reference>
<evidence type="ECO:0000256" key="8">
    <source>
        <dbReference type="ARBA" id="ARBA00022989"/>
    </source>
</evidence>
<keyword evidence="24" id="KW-1185">Reference proteome</keyword>
<evidence type="ECO:0000256" key="7">
    <source>
        <dbReference type="ARBA" id="ARBA00022927"/>
    </source>
</evidence>
<evidence type="ECO:0000256" key="19">
    <source>
        <dbReference type="PROSITE-ProRule" id="PRU00124"/>
    </source>
</evidence>
<dbReference type="Pfam" id="PF01217">
    <property type="entry name" value="Clat_adaptor_s"/>
    <property type="match status" value="1"/>
</dbReference>
<evidence type="ECO:0000256" key="13">
    <source>
        <dbReference type="ARBA" id="ARBA00031115"/>
    </source>
</evidence>
<evidence type="ECO:0000256" key="18">
    <source>
        <dbReference type="ARBA" id="ARBA00046780"/>
    </source>
</evidence>
<protein>
    <recommendedName>
        <fullName evidence="13">Adaptor protein complex AP-2 subunit sigma</fullName>
    </recommendedName>
    <alternativeName>
        <fullName evidence="12">Adaptor-related protein complex 2 subunit sigma</fullName>
    </alternativeName>
    <alternativeName>
        <fullName evidence="14">Clathrin assembly protein 2 sigma small chain</fullName>
    </alternativeName>
    <alternativeName>
        <fullName evidence="16">Clathrin coat assembly protein AP17</fullName>
    </alternativeName>
    <alternativeName>
        <fullName evidence="15">Clathrin coat-associated protein AP17</fullName>
    </alternativeName>
    <alternativeName>
        <fullName evidence="17">Plasma membrane adaptor AP-2 17 kDa protein</fullName>
    </alternativeName>
</protein>
<evidence type="ECO:0000256" key="15">
    <source>
        <dbReference type="ARBA" id="ARBA00032557"/>
    </source>
</evidence>
<comment type="subcellular location">
    <subcellularLocation>
        <location evidence="1">Endomembrane system</location>
    </subcellularLocation>
    <subcellularLocation>
        <location evidence="2">Membrane</location>
        <topology evidence="2">Single-pass type I membrane protein</topology>
    </subcellularLocation>
</comment>
<dbReference type="InterPro" id="IPR022775">
    <property type="entry name" value="AP_mu_sigma_su"/>
</dbReference>
<evidence type="ECO:0000256" key="3">
    <source>
        <dbReference type="ARBA" id="ARBA00006972"/>
    </source>
</evidence>
<dbReference type="Gene3D" id="4.10.400.10">
    <property type="entry name" value="Low-density Lipoprotein Receptor"/>
    <property type="match status" value="1"/>
</dbReference>
<dbReference type="PROSITE" id="PS01209">
    <property type="entry name" value="LDLRA_1"/>
    <property type="match status" value="1"/>
</dbReference>
<keyword evidence="10" id="KW-1015">Disulfide bond</keyword>
<keyword evidence="8 21" id="KW-1133">Transmembrane helix</keyword>
<evidence type="ECO:0000256" key="21">
    <source>
        <dbReference type="SAM" id="Phobius"/>
    </source>
</evidence>
<dbReference type="PROSITE" id="PS50986">
    <property type="entry name" value="MANSC"/>
    <property type="match status" value="1"/>
</dbReference>
<feature type="compositionally biased region" description="Polar residues" evidence="20">
    <location>
        <begin position="458"/>
        <end position="472"/>
    </location>
</feature>
<organism evidence="23 24">
    <name type="scientific">Dermatophagoides pteronyssinus</name>
    <name type="common">European house dust mite</name>
    <dbReference type="NCBI Taxonomy" id="6956"/>
    <lineage>
        <taxon>Eukaryota</taxon>
        <taxon>Metazoa</taxon>
        <taxon>Ecdysozoa</taxon>
        <taxon>Arthropoda</taxon>
        <taxon>Chelicerata</taxon>
        <taxon>Arachnida</taxon>
        <taxon>Acari</taxon>
        <taxon>Acariformes</taxon>
        <taxon>Sarcoptiformes</taxon>
        <taxon>Astigmata</taxon>
        <taxon>Psoroptidia</taxon>
        <taxon>Analgoidea</taxon>
        <taxon>Pyroglyphidae</taxon>
        <taxon>Dermatophagoidinae</taxon>
        <taxon>Dermatophagoides</taxon>
    </lineage>
</organism>
<keyword evidence="4" id="KW-0813">Transport</keyword>
<evidence type="ECO:0000256" key="4">
    <source>
        <dbReference type="ARBA" id="ARBA00022448"/>
    </source>
</evidence>